<keyword evidence="2 3" id="KW-0067">ATP-binding</keyword>
<gene>
    <name evidence="5" type="ORF">QP520_00690</name>
</gene>
<dbReference type="Pfam" id="PF01580">
    <property type="entry name" value="FtsK_SpoIIIE"/>
    <property type="match status" value="1"/>
</dbReference>
<keyword evidence="1 3" id="KW-0547">Nucleotide-binding</keyword>
<evidence type="ECO:0000313" key="6">
    <source>
        <dbReference type="Proteomes" id="UP001236274"/>
    </source>
</evidence>
<dbReference type="Gene3D" id="3.40.50.300">
    <property type="entry name" value="P-loop containing nucleotide triphosphate hydrolases"/>
    <property type="match status" value="1"/>
</dbReference>
<evidence type="ECO:0000256" key="3">
    <source>
        <dbReference type="PROSITE-ProRule" id="PRU00289"/>
    </source>
</evidence>
<comment type="caution">
    <text evidence="5">The sequence shown here is derived from an EMBL/GenBank/DDBJ whole genome shotgun (WGS) entry which is preliminary data.</text>
</comment>
<evidence type="ECO:0000256" key="2">
    <source>
        <dbReference type="ARBA" id="ARBA00022840"/>
    </source>
</evidence>
<dbReference type="GO" id="GO:0016020">
    <property type="term" value="C:membrane"/>
    <property type="evidence" value="ECO:0007669"/>
    <property type="project" value="UniProtKB-SubCell"/>
</dbReference>
<protein>
    <submittedName>
        <fullName evidence="5">FtsK/SpoIIIE domain-containing protein</fullName>
    </submittedName>
</protein>
<reference evidence="5" key="1">
    <citation type="submission" date="2023-05" db="EMBL/GenBank/DDBJ databases">
        <title>Cataloging the Phylogenetic Diversity of Human Bladder Bacteria.</title>
        <authorList>
            <person name="Du J."/>
        </authorList>
    </citation>
    <scope>NUCLEOTIDE SEQUENCE</scope>
    <source>
        <strain evidence="5">UMB10101</strain>
    </source>
</reference>
<organism evidence="5 6">
    <name type="scientific">Veillonella atypica</name>
    <dbReference type="NCBI Taxonomy" id="39777"/>
    <lineage>
        <taxon>Bacteria</taxon>
        <taxon>Bacillati</taxon>
        <taxon>Bacillota</taxon>
        <taxon>Negativicutes</taxon>
        <taxon>Veillonellales</taxon>
        <taxon>Veillonellaceae</taxon>
        <taxon>Veillonella</taxon>
    </lineage>
</organism>
<dbReference type="PROSITE" id="PS50901">
    <property type="entry name" value="FTSK"/>
    <property type="match status" value="1"/>
</dbReference>
<evidence type="ECO:0000259" key="4">
    <source>
        <dbReference type="PROSITE" id="PS50901"/>
    </source>
</evidence>
<feature type="domain" description="FtsK" evidence="4">
    <location>
        <begin position="391"/>
        <end position="583"/>
    </location>
</feature>
<evidence type="ECO:0000313" key="5">
    <source>
        <dbReference type="EMBL" id="MDK7356150.1"/>
    </source>
</evidence>
<dbReference type="InterPro" id="IPR002543">
    <property type="entry name" value="FtsK_dom"/>
</dbReference>
<evidence type="ECO:0000256" key="1">
    <source>
        <dbReference type="ARBA" id="ARBA00022741"/>
    </source>
</evidence>
<dbReference type="RefSeq" id="WP_285416349.1">
    <property type="nucleotide sequence ID" value="NZ_JASORJ010000001.1"/>
</dbReference>
<dbReference type="AlphaFoldDB" id="A0AAJ1Q8B5"/>
<dbReference type="SUPFAM" id="SSF52540">
    <property type="entry name" value="P-loop containing nucleoside triphosphate hydrolases"/>
    <property type="match status" value="1"/>
</dbReference>
<name>A0AAJ1Q8B5_9FIRM</name>
<dbReference type="GO" id="GO:0003677">
    <property type="term" value="F:DNA binding"/>
    <property type="evidence" value="ECO:0007669"/>
    <property type="project" value="InterPro"/>
</dbReference>
<dbReference type="PANTHER" id="PTHR22683">
    <property type="entry name" value="SPORULATION PROTEIN RELATED"/>
    <property type="match status" value="1"/>
</dbReference>
<dbReference type="PANTHER" id="PTHR22683:SF41">
    <property type="entry name" value="DNA TRANSLOCASE FTSK"/>
    <property type="match status" value="1"/>
</dbReference>
<sequence>MERNQETMEGLLHCLDDSITSRDRRYKTLDAQYKNAEGHILHKEYDAYSSRKESITRRFKNEAIDYQEKIDRLCQRIRKSQPSLMELSSESINTKNRFPRNIALGKLHVTFNNLDFFVPKTFSFPFEKPMYICDGSKEVILHKVLLRLLFALPVDKQEYFVFDPIGLGKTVSKFNSLFSNEKLFPQKKILSSTLELKAALKDITKYILDLQSNVFNIATDCQDWDSYNRRLYSQRELRRMLPYKVFIFTAVPDGMDQECFDMFRTLIVHGKQCGLLVLFSFNEAILNTEDSKMKKMEIELRGCIKNSVQLHKVFEEDNISNRFENLEIENVGEKFPDDYQLSILLDELKGIAEKQNSQGMSFDEIMEHGPMFNCNSRNGLLIPVGCGASGNSFIELDIGDATPHFLIGGTTGSGKSNFLHNLIMSACCRYSPNEMRVYLLDFKEGVEFSQYANPNLKHAKLVATEADTEYGITVLKHLVEEKEKRYTAFKTCGCKDIQGYRDKNPNEIMPRIMVVIDEFQVLFGNAQKDQTISTLEMLAKQGRACGIHLVLATQSLKGIDFSTLGPQFGGRVALKCSAEDSKYLLGGITSNNEEASELKVPYAILNTSQGSVSGNIKFMIPRAEEKKIAEWIAKIENKCNDISIETETKIFEGQSLPIRSSKSNVSQKTNFQITFGELMDYNAEPFSINFRPRVTDNLLICGHNDIIKKSLLNSVIESALESEYCEEVIYVGDVNDMIDTALGSKVDCFWSMKDFCEKYTECVFDKKRVLIIDNCNLTKQIGYAPTMYGTPKPEATFFKDYLDNANEKGSYIIAFYEGSNRIKNCGVPKDEFNYRIGYSVNVDEKNFLLGAGSQSNVSVKKNRAFLVDNLELKAWFRPYSE</sequence>
<dbReference type="Proteomes" id="UP001236274">
    <property type="component" value="Unassembled WGS sequence"/>
</dbReference>
<dbReference type="GO" id="GO:0005524">
    <property type="term" value="F:ATP binding"/>
    <property type="evidence" value="ECO:0007669"/>
    <property type="project" value="UniProtKB-UniRule"/>
</dbReference>
<dbReference type="InterPro" id="IPR050206">
    <property type="entry name" value="FtsK/SpoIIIE/SftA"/>
</dbReference>
<accession>A0AAJ1Q8B5</accession>
<proteinExistence type="predicted"/>
<dbReference type="EMBL" id="JASORJ010000001">
    <property type="protein sequence ID" value="MDK7356150.1"/>
    <property type="molecule type" value="Genomic_DNA"/>
</dbReference>
<dbReference type="CDD" id="cd01127">
    <property type="entry name" value="TrwB_TraG_TraD_VirD4"/>
    <property type="match status" value="1"/>
</dbReference>
<feature type="binding site" evidence="3">
    <location>
        <begin position="409"/>
        <end position="416"/>
    </location>
    <ligand>
        <name>ATP</name>
        <dbReference type="ChEBI" id="CHEBI:30616"/>
    </ligand>
</feature>
<dbReference type="InterPro" id="IPR027417">
    <property type="entry name" value="P-loop_NTPase"/>
</dbReference>